<keyword evidence="3" id="KW-1185">Reference proteome</keyword>
<gene>
    <name evidence="2" type="ORF">OEZ60_21520</name>
</gene>
<dbReference type="Proteomes" id="UP001209535">
    <property type="component" value="Unassembled WGS sequence"/>
</dbReference>
<dbReference type="Pfam" id="PF12728">
    <property type="entry name" value="HTH_17"/>
    <property type="match status" value="1"/>
</dbReference>
<dbReference type="SUPFAM" id="SSF46955">
    <property type="entry name" value="Putative DNA-binding domain"/>
    <property type="match status" value="1"/>
</dbReference>
<evidence type="ECO:0000259" key="1">
    <source>
        <dbReference type="Pfam" id="PF12728"/>
    </source>
</evidence>
<dbReference type="EMBL" id="JAOVQO010000037">
    <property type="protein sequence ID" value="MCU9850558.1"/>
    <property type="molecule type" value="Genomic_DNA"/>
</dbReference>
<feature type="domain" description="Helix-turn-helix" evidence="1">
    <location>
        <begin position="9"/>
        <end position="56"/>
    </location>
</feature>
<protein>
    <submittedName>
        <fullName evidence="2">Helix-turn-helix domain-containing protein</fullName>
    </submittedName>
</protein>
<evidence type="ECO:0000313" key="3">
    <source>
        <dbReference type="Proteomes" id="UP001209535"/>
    </source>
</evidence>
<dbReference type="Gene3D" id="1.10.10.10">
    <property type="entry name" value="Winged helix-like DNA-binding domain superfamily/Winged helix DNA-binding domain"/>
    <property type="match status" value="1"/>
</dbReference>
<proteinExistence type="predicted"/>
<accession>A0ABT2X9D7</accession>
<dbReference type="InterPro" id="IPR009061">
    <property type="entry name" value="DNA-bd_dom_put_sf"/>
</dbReference>
<dbReference type="InterPro" id="IPR036388">
    <property type="entry name" value="WH-like_DNA-bd_sf"/>
</dbReference>
<reference evidence="2 3" key="1">
    <citation type="submission" date="2022-10" db="EMBL/GenBank/DDBJ databases">
        <title>Defluviimonas sp. nov., isolated from ocean surface sediments.</title>
        <authorList>
            <person name="He W."/>
            <person name="Wang L."/>
            <person name="Zhang D.-F."/>
        </authorList>
    </citation>
    <scope>NUCLEOTIDE SEQUENCE [LARGE SCALE GENOMIC DNA]</scope>
    <source>
        <strain evidence="2 3">WL0024</strain>
    </source>
</reference>
<sequence length="69" mass="7926">MNSLKLKQLLTPQDVADRLGVSTTTLSTWRCTKRYPLAYVKVGRLVRYRLDDVEAFEIARLQEIAANDN</sequence>
<dbReference type="InterPro" id="IPR041657">
    <property type="entry name" value="HTH_17"/>
</dbReference>
<dbReference type="RefSeq" id="WP_263340825.1">
    <property type="nucleotide sequence ID" value="NZ_JAOVQO010000037.1"/>
</dbReference>
<name>A0ABT2X9D7_9RHOB</name>
<organism evidence="2 3">
    <name type="scientific">Albidovulum salinarum</name>
    <dbReference type="NCBI Taxonomy" id="2984153"/>
    <lineage>
        <taxon>Bacteria</taxon>
        <taxon>Pseudomonadati</taxon>
        <taxon>Pseudomonadota</taxon>
        <taxon>Alphaproteobacteria</taxon>
        <taxon>Rhodobacterales</taxon>
        <taxon>Paracoccaceae</taxon>
        <taxon>Albidovulum</taxon>
    </lineage>
</organism>
<evidence type="ECO:0000313" key="2">
    <source>
        <dbReference type="EMBL" id="MCU9850558.1"/>
    </source>
</evidence>
<comment type="caution">
    <text evidence="2">The sequence shown here is derived from an EMBL/GenBank/DDBJ whole genome shotgun (WGS) entry which is preliminary data.</text>
</comment>